<gene>
    <name evidence="2" type="ORF">ACFSCW_02340</name>
</gene>
<accession>A0ABW4HZQ0</accession>
<feature type="region of interest" description="Disordered" evidence="1">
    <location>
        <begin position="1"/>
        <end position="40"/>
    </location>
</feature>
<evidence type="ECO:0000313" key="3">
    <source>
        <dbReference type="Proteomes" id="UP001597115"/>
    </source>
</evidence>
<evidence type="ECO:0000256" key="1">
    <source>
        <dbReference type="SAM" id="MobiDB-lite"/>
    </source>
</evidence>
<protein>
    <submittedName>
        <fullName evidence="2">DNA primase</fullName>
    </submittedName>
</protein>
<keyword evidence="3" id="KW-1185">Reference proteome</keyword>
<dbReference type="EMBL" id="JBHUDY010000001">
    <property type="protein sequence ID" value="MFD1610636.1"/>
    <property type="molecule type" value="Genomic_DNA"/>
</dbReference>
<comment type="caution">
    <text evidence="2">The sequence shown here is derived from an EMBL/GenBank/DDBJ whole genome shotgun (WGS) entry which is preliminary data.</text>
</comment>
<dbReference type="Proteomes" id="UP001597115">
    <property type="component" value="Unassembled WGS sequence"/>
</dbReference>
<organism evidence="2 3">
    <name type="scientific">Sphingomonas tabacisoli</name>
    <dbReference type="NCBI Taxonomy" id="2249466"/>
    <lineage>
        <taxon>Bacteria</taxon>
        <taxon>Pseudomonadati</taxon>
        <taxon>Pseudomonadota</taxon>
        <taxon>Alphaproteobacteria</taxon>
        <taxon>Sphingomonadales</taxon>
        <taxon>Sphingomonadaceae</taxon>
        <taxon>Sphingomonas</taxon>
    </lineage>
</organism>
<name>A0ABW4HZQ0_9SPHN</name>
<sequence>MDGRVEPKSSDGDIEGLDDSQRAEVHAYEGGGPTDGEVLTDMTRDRGEDFVEDDRPAEIMPEEVDALGMSIITPEDLGDAVLDGDIDAELDDDQ</sequence>
<dbReference type="RefSeq" id="WP_380886493.1">
    <property type="nucleotide sequence ID" value="NZ_JBHUDY010000001.1"/>
</dbReference>
<proteinExistence type="predicted"/>
<feature type="compositionally biased region" description="Basic and acidic residues" evidence="1">
    <location>
        <begin position="1"/>
        <end position="11"/>
    </location>
</feature>
<evidence type="ECO:0000313" key="2">
    <source>
        <dbReference type="EMBL" id="MFD1610636.1"/>
    </source>
</evidence>
<reference evidence="3" key="1">
    <citation type="journal article" date="2019" name="Int. J. Syst. Evol. Microbiol.">
        <title>The Global Catalogue of Microorganisms (GCM) 10K type strain sequencing project: providing services to taxonomists for standard genome sequencing and annotation.</title>
        <authorList>
            <consortium name="The Broad Institute Genomics Platform"/>
            <consortium name="The Broad Institute Genome Sequencing Center for Infectious Disease"/>
            <person name="Wu L."/>
            <person name="Ma J."/>
        </authorList>
    </citation>
    <scope>NUCLEOTIDE SEQUENCE [LARGE SCALE GENOMIC DNA]</scope>
    <source>
        <strain evidence="3">CGMCC 1.16275</strain>
    </source>
</reference>